<reference evidence="4 5" key="1">
    <citation type="submission" date="2022-02" db="EMBL/GenBank/DDBJ databases">
        <title>The car tank lid bacteriome: a reservoir of bacteria with potential in bioremediation of fuel.</title>
        <authorList>
            <person name="Vidal-Verdu A."/>
            <person name="Gomez-Martinez D."/>
            <person name="Latorre-Perez A."/>
            <person name="Pereto J."/>
            <person name="Porcar M."/>
        </authorList>
    </citation>
    <scope>NUCLEOTIDE SEQUENCE [LARGE SCALE GENOMIC DNA]</scope>
    <source>
        <strain evidence="4 5">4D.3</strain>
    </source>
</reference>
<evidence type="ECO:0000313" key="4">
    <source>
        <dbReference type="EMBL" id="MCK9792711.1"/>
    </source>
</evidence>
<keyword evidence="2" id="KW-0472">Membrane</keyword>
<gene>
    <name evidence="4" type="ORF">M1843_02995</name>
</gene>
<evidence type="ECO:0000259" key="3">
    <source>
        <dbReference type="Pfam" id="PF13360"/>
    </source>
</evidence>
<dbReference type="SUPFAM" id="SSF50998">
    <property type="entry name" value="Quinoprotein alcohol dehydrogenase-like"/>
    <property type="match status" value="2"/>
</dbReference>
<dbReference type="InterPro" id="IPR015943">
    <property type="entry name" value="WD40/YVTN_repeat-like_dom_sf"/>
</dbReference>
<dbReference type="EMBL" id="JALQCY010000001">
    <property type="protein sequence ID" value="MCK9792711.1"/>
    <property type="molecule type" value="Genomic_DNA"/>
</dbReference>
<dbReference type="RefSeq" id="WP_416342563.1">
    <property type="nucleotide sequence ID" value="NZ_JALQCY010000001.1"/>
</dbReference>
<keyword evidence="2" id="KW-0812">Transmembrane</keyword>
<feature type="transmembrane region" description="Helical" evidence="2">
    <location>
        <begin position="63"/>
        <end position="86"/>
    </location>
</feature>
<dbReference type="Proteomes" id="UP001651050">
    <property type="component" value="Unassembled WGS sequence"/>
</dbReference>
<comment type="caution">
    <text evidence="4">The sequence shown here is derived from an EMBL/GenBank/DDBJ whole genome shotgun (WGS) entry which is preliminary data.</text>
</comment>
<protein>
    <submittedName>
        <fullName evidence="4">PQQ-like beta-propeller repeat protein</fullName>
    </submittedName>
</protein>
<organism evidence="4 5">
    <name type="scientific">Isoptericola peretonis</name>
    <dbReference type="NCBI Taxonomy" id="2918523"/>
    <lineage>
        <taxon>Bacteria</taxon>
        <taxon>Bacillati</taxon>
        <taxon>Actinomycetota</taxon>
        <taxon>Actinomycetes</taxon>
        <taxon>Micrococcales</taxon>
        <taxon>Promicromonosporaceae</taxon>
        <taxon>Isoptericola</taxon>
    </lineage>
</organism>
<dbReference type="InterPro" id="IPR018391">
    <property type="entry name" value="PQQ_b-propeller_rpt"/>
</dbReference>
<dbReference type="InterPro" id="IPR002372">
    <property type="entry name" value="PQQ_rpt_dom"/>
</dbReference>
<evidence type="ECO:0000256" key="2">
    <source>
        <dbReference type="SAM" id="Phobius"/>
    </source>
</evidence>
<feature type="region of interest" description="Disordered" evidence="1">
    <location>
        <begin position="1"/>
        <end position="36"/>
    </location>
</feature>
<dbReference type="Pfam" id="PF13360">
    <property type="entry name" value="PQQ_2"/>
    <property type="match status" value="1"/>
</dbReference>
<sequence>MPPRFRRPEPMTTFELVPDDEQDDGHGLVAPGGDDGRGATARLAGLRGRVTRRWRALSRRGRAAIAAGIAVVVLAATTAAVAPGLLDARDQRLRAEAVRGTPGAVGDLSEPLAETWSLAHGDGALVTLPGGTVLTTEGTEVSAIDAGTGREVWRRDLGPSLACGPRANVWDVMSRPSAVVVCLSGEADARTATVLDADGAVVGERSLGPARTDGFGDAPEDGAPLVVPAAAGAVAVVDGITDATARWPADDQPDADTLRELRAAGWTDPVVRVEDALTGEVRGEATLRLRPEHLEGCGMMQDEGTAPELTVEPTVSASPEVTVFSACSAAVYLTPDGATLDVDPADGWVHPLPDGGLLRVAGEESTVLDDDGSVLATVPGFLLPPTVDDDPHGSFLVLTGVGDDAAPMRLASVGPEGEEDWTATTADLGGVLARVAGTVVVQDGAGLVAFDAASGAEVWTHGDLLRRTADGSGDWVVGAVTDGTRLLVGINGDGAGHRLAALDLRDGTTAWQREREGFLEGLQSVGGNVVVFDGVVRGLGQR</sequence>
<dbReference type="SMART" id="SM00564">
    <property type="entry name" value="PQQ"/>
    <property type="match status" value="3"/>
</dbReference>
<evidence type="ECO:0000256" key="1">
    <source>
        <dbReference type="SAM" id="MobiDB-lite"/>
    </source>
</evidence>
<evidence type="ECO:0000313" key="5">
    <source>
        <dbReference type="Proteomes" id="UP001651050"/>
    </source>
</evidence>
<dbReference type="Gene3D" id="2.130.10.10">
    <property type="entry name" value="YVTN repeat-like/Quinoprotein amine dehydrogenase"/>
    <property type="match status" value="1"/>
</dbReference>
<keyword evidence="2" id="KW-1133">Transmembrane helix</keyword>
<feature type="domain" description="Pyrrolo-quinoline quinone repeat" evidence="3">
    <location>
        <begin position="412"/>
        <end position="535"/>
    </location>
</feature>
<proteinExistence type="predicted"/>
<accession>A0ABT0IZN1</accession>
<keyword evidence="5" id="KW-1185">Reference proteome</keyword>
<dbReference type="InterPro" id="IPR011047">
    <property type="entry name" value="Quinoprotein_ADH-like_sf"/>
</dbReference>
<name>A0ABT0IZN1_9MICO</name>